<sequence>MVVLGVVRTWTSAIKLLEVCRLFQDDQRIRFTFTVDRGSRFSAGVEELLARAQAHCTPWENVPQLNYALAITASENIDFDHVSGPVLVLPHGVGFHKYVPDSGSAGTRLSGLIPTAALRSGRVLMAVSHPSQQRQLRDADPLTDGQTVVVGDPQFEQLLRSDPHRDHYRATLGVTGRKFVLVSSTWGETSLIGRRPRLPAELLAALDYDAAAVGLVLHPNVWSRYRPFQIHSWFAAAEEAGLLLLPPERGWQAAIVAADVVVGDHGSVSLLAAATGRPLLLGAFGSEVVPGTSADLLGQHASRLTRDRPLRTQIEEAETQPWQQDLAERTFANPHGATEELHALVLRLAGLDPQPLTLLRAPDPDPRPSVPRAFTTYPEFTDPDSLTLHRFPRSVEEWKPDFDRASTKLRHVVADESDDNLGRIGNATVLTRTAPRPAPEDWCANALRLHPACTLAAAAVPGGCVALTRDGKTFTVTGSADLAALASALHACVEIGRAGGPLSLRLGSVETTIVF</sequence>
<dbReference type="EMBL" id="JBHUKS010000023">
    <property type="protein sequence ID" value="MFD2471522.1"/>
    <property type="molecule type" value="Genomic_DNA"/>
</dbReference>
<protein>
    <recommendedName>
        <fullName evidence="3">Translation initiation factor 2</fullName>
    </recommendedName>
</protein>
<keyword evidence="2" id="KW-1185">Reference proteome</keyword>
<accession>A0ABW5HEH6</accession>
<reference evidence="2" key="1">
    <citation type="journal article" date="2019" name="Int. J. Syst. Evol. Microbiol.">
        <title>The Global Catalogue of Microorganisms (GCM) 10K type strain sequencing project: providing services to taxonomists for standard genome sequencing and annotation.</title>
        <authorList>
            <consortium name="The Broad Institute Genomics Platform"/>
            <consortium name="The Broad Institute Genome Sequencing Center for Infectious Disease"/>
            <person name="Wu L."/>
            <person name="Ma J."/>
        </authorList>
    </citation>
    <scope>NUCLEOTIDE SEQUENCE [LARGE SCALE GENOMIC DNA]</scope>
    <source>
        <strain evidence="2">CGMCC 4.7641</strain>
    </source>
</reference>
<evidence type="ECO:0008006" key="3">
    <source>
        <dbReference type="Google" id="ProtNLM"/>
    </source>
</evidence>
<evidence type="ECO:0000313" key="1">
    <source>
        <dbReference type="EMBL" id="MFD2471522.1"/>
    </source>
</evidence>
<proteinExistence type="predicted"/>
<dbReference type="RefSeq" id="WP_378308777.1">
    <property type="nucleotide sequence ID" value="NZ_JBHUKS010000023.1"/>
</dbReference>
<gene>
    <name evidence="1" type="ORF">ACFSVL_29290</name>
</gene>
<organism evidence="1 2">
    <name type="scientific">Amycolatopsis silviterrae</name>
    <dbReference type="NCBI Taxonomy" id="1656914"/>
    <lineage>
        <taxon>Bacteria</taxon>
        <taxon>Bacillati</taxon>
        <taxon>Actinomycetota</taxon>
        <taxon>Actinomycetes</taxon>
        <taxon>Pseudonocardiales</taxon>
        <taxon>Pseudonocardiaceae</taxon>
        <taxon>Amycolatopsis</taxon>
    </lineage>
</organism>
<name>A0ABW5HEH6_9PSEU</name>
<comment type="caution">
    <text evidence="1">The sequence shown here is derived from an EMBL/GenBank/DDBJ whole genome shotgun (WGS) entry which is preliminary data.</text>
</comment>
<dbReference type="SUPFAM" id="SSF53756">
    <property type="entry name" value="UDP-Glycosyltransferase/glycogen phosphorylase"/>
    <property type="match status" value="1"/>
</dbReference>
<evidence type="ECO:0000313" key="2">
    <source>
        <dbReference type="Proteomes" id="UP001597483"/>
    </source>
</evidence>
<dbReference type="Proteomes" id="UP001597483">
    <property type="component" value="Unassembled WGS sequence"/>
</dbReference>